<accession>A0ABU1PNL8</accession>
<dbReference type="InterPro" id="IPR036852">
    <property type="entry name" value="Peptidase_S8/S53_dom_sf"/>
</dbReference>
<evidence type="ECO:0000256" key="1">
    <source>
        <dbReference type="ARBA" id="ARBA00011073"/>
    </source>
</evidence>
<feature type="signal peptide" evidence="6">
    <location>
        <begin position="1"/>
        <end position="30"/>
    </location>
</feature>
<evidence type="ECO:0000256" key="3">
    <source>
        <dbReference type="ARBA" id="ARBA00022801"/>
    </source>
</evidence>
<feature type="active site" description="Charge relay system" evidence="5">
    <location>
        <position position="216"/>
    </location>
</feature>
<evidence type="ECO:0000313" key="9">
    <source>
        <dbReference type="Proteomes" id="UP001268819"/>
    </source>
</evidence>
<evidence type="ECO:0000256" key="2">
    <source>
        <dbReference type="ARBA" id="ARBA00022670"/>
    </source>
</evidence>
<organism evidence="8 9">
    <name type="scientific">Saccharothrix longispora</name>
    <dbReference type="NCBI Taxonomy" id="33920"/>
    <lineage>
        <taxon>Bacteria</taxon>
        <taxon>Bacillati</taxon>
        <taxon>Actinomycetota</taxon>
        <taxon>Actinomycetes</taxon>
        <taxon>Pseudonocardiales</taxon>
        <taxon>Pseudonocardiaceae</taxon>
        <taxon>Saccharothrix</taxon>
    </lineage>
</organism>
<feature type="active site" description="Charge relay system" evidence="5">
    <location>
        <position position="248"/>
    </location>
</feature>
<dbReference type="GO" id="GO:0006508">
    <property type="term" value="P:proteolysis"/>
    <property type="evidence" value="ECO:0007669"/>
    <property type="project" value="UniProtKB-KW"/>
</dbReference>
<protein>
    <submittedName>
        <fullName evidence="8">Subtilisin family serine protease</fullName>
    </submittedName>
</protein>
<dbReference type="PANTHER" id="PTHR43806:SF11">
    <property type="entry name" value="CEREVISIN-RELATED"/>
    <property type="match status" value="1"/>
</dbReference>
<feature type="active site" description="Charge relay system" evidence="5">
    <location>
        <position position="418"/>
    </location>
</feature>
<feature type="chain" id="PRO_5045174880" evidence="6">
    <location>
        <begin position="31"/>
        <end position="1082"/>
    </location>
</feature>
<comment type="caution">
    <text evidence="8">The sequence shown here is derived from an EMBL/GenBank/DDBJ whole genome shotgun (WGS) entry which is preliminary data.</text>
</comment>
<evidence type="ECO:0000259" key="7">
    <source>
        <dbReference type="Pfam" id="PF00082"/>
    </source>
</evidence>
<dbReference type="Pfam" id="PF00082">
    <property type="entry name" value="Peptidase_S8"/>
    <property type="match status" value="1"/>
</dbReference>
<dbReference type="Gene3D" id="2.60.40.10">
    <property type="entry name" value="Immunoglobulins"/>
    <property type="match status" value="1"/>
</dbReference>
<evidence type="ECO:0000256" key="6">
    <source>
        <dbReference type="SAM" id="SignalP"/>
    </source>
</evidence>
<evidence type="ECO:0000256" key="4">
    <source>
        <dbReference type="ARBA" id="ARBA00022825"/>
    </source>
</evidence>
<dbReference type="PRINTS" id="PR00723">
    <property type="entry name" value="SUBTILISIN"/>
</dbReference>
<reference evidence="8 9" key="1">
    <citation type="submission" date="2023-07" db="EMBL/GenBank/DDBJ databases">
        <title>Sequencing the genomes of 1000 actinobacteria strains.</title>
        <authorList>
            <person name="Klenk H.-P."/>
        </authorList>
    </citation>
    <scope>NUCLEOTIDE SEQUENCE [LARGE SCALE GENOMIC DNA]</scope>
    <source>
        <strain evidence="8 9">DSM 43749</strain>
    </source>
</reference>
<gene>
    <name evidence="8" type="ORF">J2S66_000053</name>
</gene>
<evidence type="ECO:0000313" key="8">
    <source>
        <dbReference type="EMBL" id="MDR6591669.1"/>
    </source>
</evidence>
<evidence type="ECO:0000256" key="5">
    <source>
        <dbReference type="PROSITE-ProRule" id="PRU01240"/>
    </source>
</evidence>
<dbReference type="Proteomes" id="UP001268819">
    <property type="component" value="Unassembled WGS sequence"/>
</dbReference>
<keyword evidence="2 5" id="KW-0645">Protease</keyword>
<comment type="similarity">
    <text evidence="1 5">Belongs to the peptidase S8 family.</text>
</comment>
<dbReference type="PROSITE" id="PS51892">
    <property type="entry name" value="SUBTILASE"/>
    <property type="match status" value="1"/>
</dbReference>
<keyword evidence="9" id="KW-1185">Reference proteome</keyword>
<dbReference type="SUPFAM" id="SSF52743">
    <property type="entry name" value="Subtilisin-like"/>
    <property type="match status" value="1"/>
</dbReference>
<dbReference type="InterPro" id="IPR050131">
    <property type="entry name" value="Peptidase_S8_subtilisin-like"/>
</dbReference>
<dbReference type="PROSITE" id="PS00138">
    <property type="entry name" value="SUBTILASE_SER"/>
    <property type="match status" value="1"/>
</dbReference>
<name>A0ABU1PNL8_9PSEU</name>
<dbReference type="InterPro" id="IPR015500">
    <property type="entry name" value="Peptidase_S8_subtilisin-rel"/>
</dbReference>
<dbReference type="InterPro" id="IPR013783">
    <property type="entry name" value="Ig-like_fold"/>
</dbReference>
<dbReference type="EMBL" id="JAVDSG010000001">
    <property type="protein sequence ID" value="MDR6591669.1"/>
    <property type="molecule type" value="Genomic_DNA"/>
</dbReference>
<dbReference type="InterPro" id="IPR023828">
    <property type="entry name" value="Peptidase_S8_Ser-AS"/>
</dbReference>
<dbReference type="GO" id="GO:0008233">
    <property type="term" value="F:peptidase activity"/>
    <property type="evidence" value="ECO:0007669"/>
    <property type="project" value="UniProtKB-KW"/>
</dbReference>
<proteinExistence type="inferred from homology"/>
<dbReference type="PANTHER" id="PTHR43806">
    <property type="entry name" value="PEPTIDASE S8"/>
    <property type="match status" value="1"/>
</dbReference>
<keyword evidence="4 5" id="KW-0720">Serine protease</keyword>
<keyword evidence="6" id="KW-0732">Signal</keyword>
<sequence>MRTRTRGAAWGAAVLAVGLTAGPATGVAGAAPERSSPGTRGTGFSVTLITGDRVVVTGDGARSVQAGPGRANTAFTTFERDGHLHVVPNDALGALAGGRLDPRLFDVTGLRDAGYDDARRDTLPLVVTRAGDARPRAAAGVHVTRDLPAAGAVAAQAVKAEAATAYRALVDDPAVRKVWLDGVRKQDLDRSTAQIGAPAAWEAGYTGAGVKVAVLDGGVDGDHPDLAGSEVAERNFTGDPDATDLDGHGTHVAATVAGSGPRYRGVAPDAQILDGKVCSQGGCAESWILDGMQWAVEEGADVVNLSLGGTDGPEVDPLEEAVGALSASSGALFVIAAGNSGRPGSVGSPGSAEAALTVGAVERDDDIASFSSRGPRVGDGGVKPDITAPGVDVVAAKAARGVIGTPVGDGHVALSGTSMATPHVAGAAALLAQQHPDWTGARIKAALMASAEANPELTAFDQGAGRVDLARAITAAVVADPPSLSFGSQPWPHDDDTPVTKQLTLHNTGPLAVTAPVTVEATGPDGKPAPAGLFTAEPATATIPAGGRATVTVTADTRAGTLDGAYSGAVVVGDALRAPIGVDREPESYDITTRFVDATGGKPFAHSGVIIGLDNAVFTFLDGDSGTVTTRLPKGEYTAQVTVISGDQENPAYALLPRPSLSVTKAETVVFDARAAKPVEVTAPDPGATPSIADIGVTRTRGDRTAGVGSAFIGGFPESLTLAHTGPALPDDELAVSVGAQYEGVPVGDTPVNYRFAWIERGEVPTGFVRAPAERDLAEVRTAFGPVPEGRRVLHGGVAVNPDSGGGWATLFPVPPGGEVVDLVTVEDFTWTWAVLQVSGDFTVEADYEAAGDRPYRAGRTYRERFLSPVFGPGLPGERYTYAGRLGDEVQVGVPLLNDSANHLGGSAYATARTALYRDGVEVGSTARPNGVFTVPAGPAGYRIEADLTRAPGVSEFGTRVSGRWTFRSDTVTGERAKPLPLSVVRFTPELDATGGTPAGRVLRVPLTVEQQHGADAGRVRGVRVEVSFDDGESWSAVPVVGNSALVRNPAGAGFAALRARGSDSRGNTFEHSVLRAYRITG</sequence>
<dbReference type="InterPro" id="IPR000209">
    <property type="entry name" value="Peptidase_S8/S53_dom"/>
</dbReference>
<dbReference type="Gene3D" id="3.40.50.200">
    <property type="entry name" value="Peptidase S8/S53 domain"/>
    <property type="match status" value="1"/>
</dbReference>
<keyword evidence="3 5" id="KW-0378">Hydrolase</keyword>
<feature type="domain" description="Peptidase S8/S53" evidence="7">
    <location>
        <begin position="207"/>
        <end position="465"/>
    </location>
</feature>